<dbReference type="EMBL" id="JAMKPW020000008">
    <property type="protein sequence ID" value="KAK8215371.1"/>
    <property type="molecule type" value="Genomic_DNA"/>
</dbReference>
<evidence type="ECO:0000313" key="2">
    <source>
        <dbReference type="Proteomes" id="UP001320706"/>
    </source>
</evidence>
<reference evidence="1" key="1">
    <citation type="submission" date="2024-02" db="EMBL/GenBank/DDBJ databases">
        <title>Metagenome Assembled Genome of Zalaria obscura JY119.</title>
        <authorList>
            <person name="Vighnesh L."/>
            <person name="Jagadeeshwari U."/>
            <person name="Venkata Ramana C."/>
            <person name="Sasikala C."/>
        </authorList>
    </citation>
    <scope>NUCLEOTIDE SEQUENCE</scope>
    <source>
        <strain evidence="1">JY119</strain>
    </source>
</reference>
<protein>
    <submittedName>
        <fullName evidence="1">Uncharacterized protein</fullName>
    </submittedName>
</protein>
<dbReference type="Proteomes" id="UP001320706">
    <property type="component" value="Unassembled WGS sequence"/>
</dbReference>
<organism evidence="1 2">
    <name type="scientific">Zalaria obscura</name>
    <dbReference type="NCBI Taxonomy" id="2024903"/>
    <lineage>
        <taxon>Eukaryota</taxon>
        <taxon>Fungi</taxon>
        <taxon>Dikarya</taxon>
        <taxon>Ascomycota</taxon>
        <taxon>Pezizomycotina</taxon>
        <taxon>Dothideomycetes</taxon>
        <taxon>Dothideomycetidae</taxon>
        <taxon>Dothideales</taxon>
        <taxon>Zalariaceae</taxon>
        <taxon>Zalaria</taxon>
    </lineage>
</organism>
<proteinExistence type="predicted"/>
<sequence>MLAFFPLLSPCYLCGHGVDRYGVCPGKSVDWEGNADDEARGWSYLILQAISGCLSSANRYLVSEWTLQSFEVIFGLRWATSGRQRVPVIGT</sequence>
<comment type="caution">
    <text evidence="1">The sequence shown here is derived from an EMBL/GenBank/DDBJ whole genome shotgun (WGS) entry which is preliminary data.</text>
</comment>
<name>A0ACC3SJM4_9PEZI</name>
<gene>
    <name evidence="1" type="ORF">M8818_001992</name>
</gene>
<accession>A0ACC3SJM4</accession>
<keyword evidence="2" id="KW-1185">Reference proteome</keyword>
<evidence type="ECO:0000313" key="1">
    <source>
        <dbReference type="EMBL" id="KAK8215371.1"/>
    </source>
</evidence>